<evidence type="ECO:0000256" key="3">
    <source>
        <dbReference type="PROSITE-ProRule" id="PRU00023"/>
    </source>
</evidence>
<keyword evidence="2 3" id="KW-0040">ANK repeat</keyword>
<dbReference type="PANTHER" id="PTHR24189">
    <property type="entry name" value="MYOTROPHIN"/>
    <property type="match status" value="1"/>
</dbReference>
<gene>
    <name evidence="5" type="ORF">AB5J50_13010</name>
</gene>
<feature type="region of interest" description="Disordered" evidence="4">
    <location>
        <begin position="1"/>
        <end position="26"/>
    </location>
</feature>
<evidence type="ECO:0000256" key="1">
    <source>
        <dbReference type="ARBA" id="ARBA00022737"/>
    </source>
</evidence>
<dbReference type="SMART" id="SM00248">
    <property type="entry name" value="ANK"/>
    <property type="match status" value="2"/>
</dbReference>
<dbReference type="PANTHER" id="PTHR24189:SF50">
    <property type="entry name" value="ANKYRIN REPEAT AND SOCS BOX PROTEIN 2"/>
    <property type="match status" value="1"/>
</dbReference>
<dbReference type="AlphaFoldDB" id="A0AB39S2H6"/>
<dbReference type="Gene3D" id="1.25.40.20">
    <property type="entry name" value="Ankyrin repeat-containing domain"/>
    <property type="match status" value="1"/>
</dbReference>
<dbReference type="InterPro" id="IPR050745">
    <property type="entry name" value="Multifunctional_regulatory"/>
</dbReference>
<reference evidence="5" key="1">
    <citation type="submission" date="2024-07" db="EMBL/GenBank/DDBJ databases">
        <authorList>
            <person name="Yu S.T."/>
        </authorList>
    </citation>
    <scope>NUCLEOTIDE SEQUENCE</scope>
    <source>
        <strain evidence="5">R35</strain>
    </source>
</reference>
<name>A0AB39S2H6_9ACTN</name>
<accession>A0AB39S2H6</accession>
<feature type="region of interest" description="Disordered" evidence="4">
    <location>
        <begin position="206"/>
        <end position="261"/>
    </location>
</feature>
<organism evidence="5">
    <name type="scientific">Streptomyces sp. R35</name>
    <dbReference type="NCBI Taxonomy" id="3238630"/>
    <lineage>
        <taxon>Bacteria</taxon>
        <taxon>Bacillati</taxon>
        <taxon>Actinomycetota</taxon>
        <taxon>Actinomycetes</taxon>
        <taxon>Kitasatosporales</taxon>
        <taxon>Streptomycetaceae</taxon>
        <taxon>Streptomyces</taxon>
    </lineage>
</organism>
<keyword evidence="1" id="KW-0677">Repeat</keyword>
<dbReference type="InterPro" id="IPR036770">
    <property type="entry name" value="Ankyrin_rpt-contain_sf"/>
</dbReference>
<proteinExistence type="predicted"/>
<feature type="repeat" description="ANK" evidence="3">
    <location>
        <begin position="291"/>
        <end position="323"/>
    </location>
</feature>
<dbReference type="RefSeq" id="WP_369257706.1">
    <property type="nucleotide sequence ID" value="NZ_CP163440.1"/>
</dbReference>
<evidence type="ECO:0000256" key="2">
    <source>
        <dbReference type="ARBA" id="ARBA00023043"/>
    </source>
</evidence>
<dbReference type="PROSITE" id="PS50088">
    <property type="entry name" value="ANK_REPEAT"/>
    <property type="match status" value="2"/>
</dbReference>
<evidence type="ECO:0000313" key="5">
    <source>
        <dbReference type="EMBL" id="XDQ61644.1"/>
    </source>
</evidence>
<dbReference type="InterPro" id="IPR002110">
    <property type="entry name" value="Ankyrin_rpt"/>
</dbReference>
<feature type="repeat" description="ANK" evidence="3">
    <location>
        <begin position="324"/>
        <end position="350"/>
    </location>
</feature>
<protein>
    <submittedName>
        <fullName evidence="5">Ankyrin repeat domain-containing protein</fullName>
    </submittedName>
</protein>
<dbReference type="PRINTS" id="PR01415">
    <property type="entry name" value="ANKYRIN"/>
</dbReference>
<evidence type="ECO:0000256" key="4">
    <source>
        <dbReference type="SAM" id="MobiDB-lite"/>
    </source>
</evidence>
<dbReference type="PROSITE" id="PS50297">
    <property type="entry name" value="ANK_REP_REGION"/>
    <property type="match status" value="2"/>
</dbReference>
<sequence>MNFFEGLIAPDPPDPADPPDEPQPETEHRLAAYLPGADESLPPANWFVPAQLPQVTELGAGPAARIMLTGWHVWPGSVTFRLRIFLRSIRQGRPTHPIHFGPGRPGTGALRFGLLLPDGRRITTLDGHPWPAPTEGPPRPTLRLHGGSGGGFHYEMELHLSQLPPEGPMQLVAEWPDHGVPETRTEIDATALRAAAAEAVAIWPETEPPPSEGKARHTGSCANLSSGPGEIMAEGIVGPAGRRDNRPAAPPPNPDRDDWEAMGHEGWQDIELVRARLAEGADPLEELDSWSGETPLHHAAEHGAPEVVAELLRHVEDVDVAGREGCTPLWEAVCHGEREAAELLLAAGADAWSPQMGGRSPGRLALTTQLAPLFEALPNAVPLTPEERKAQEDADRRAEVFRDMHFDGRSIAFVAGIDEETAIRRLGADPAATAVLDLDREPGPYGTGPHGFDPGDHELSGRFVGVTGVPGGCVLVQPTNYRLNTSDVLNALSPGTTAYGLYFNAKGGTFGELSRDGHSELSEEIGLVFGDEPDLHWLYRFWQWDKPSGMWGAYEVAYASHMGGIRVTDRRAVEGPPRRWAEIPEGSELLG</sequence>
<dbReference type="Pfam" id="PF12796">
    <property type="entry name" value="Ank_2"/>
    <property type="match status" value="1"/>
</dbReference>
<dbReference type="SUPFAM" id="SSF48403">
    <property type="entry name" value="Ankyrin repeat"/>
    <property type="match status" value="1"/>
</dbReference>
<dbReference type="EMBL" id="CP163440">
    <property type="protein sequence ID" value="XDQ61644.1"/>
    <property type="molecule type" value="Genomic_DNA"/>
</dbReference>